<reference evidence="2" key="2">
    <citation type="journal article" date="2021" name="Microbiome">
        <title>Successional dynamics and alternative stable states in a saline activated sludge microbial community over 9 years.</title>
        <authorList>
            <person name="Wang Y."/>
            <person name="Ye J."/>
            <person name="Ju F."/>
            <person name="Liu L."/>
            <person name="Boyd J.A."/>
            <person name="Deng Y."/>
            <person name="Parks D.H."/>
            <person name="Jiang X."/>
            <person name="Yin X."/>
            <person name="Woodcroft B.J."/>
            <person name="Tyson G.W."/>
            <person name="Hugenholtz P."/>
            <person name="Polz M.F."/>
            <person name="Zhang T."/>
        </authorList>
    </citation>
    <scope>NUCLEOTIDE SEQUENCE</scope>
    <source>
        <strain evidence="2">HKST-UBA11</strain>
    </source>
</reference>
<keyword evidence="1" id="KW-1133">Transmembrane helix</keyword>
<keyword evidence="1" id="KW-0472">Membrane</keyword>
<keyword evidence="1" id="KW-0812">Transmembrane</keyword>
<comment type="caution">
    <text evidence="2">The sequence shown here is derived from an EMBL/GenBank/DDBJ whole genome shotgun (WGS) entry which is preliminary data.</text>
</comment>
<gene>
    <name evidence="2" type="ORF">KC717_00585</name>
</gene>
<dbReference type="EMBL" id="JAGQLH010000004">
    <property type="protein sequence ID" value="MCA9385124.1"/>
    <property type="molecule type" value="Genomic_DNA"/>
</dbReference>
<evidence type="ECO:0000256" key="1">
    <source>
        <dbReference type="SAM" id="Phobius"/>
    </source>
</evidence>
<dbReference type="Proteomes" id="UP000754563">
    <property type="component" value="Unassembled WGS sequence"/>
</dbReference>
<proteinExistence type="predicted"/>
<feature type="transmembrane region" description="Helical" evidence="1">
    <location>
        <begin position="14"/>
        <end position="33"/>
    </location>
</feature>
<accession>A0A955L7T5</accession>
<sequence length="171" mass="19226">MEGKRRKSALSKKISTTLIVVLIAVGTVVIINLDDISYHFASIRSRPDGVEPSYEKEVIALTEEELLRGIKKADLESLDTINYELDTDGTVKSVYFGQPTEEDRELHEAVYRRVLFNIYGRDFNDIVIIVVGGTYHRALAPKPILLDAGNSVIEYFGSTRSSNVFEMNIKL</sequence>
<reference evidence="2" key="1">
    <citation type="submission" date="2020-04" db="EMBL/GenBank/DDBJ databases">
        <authorList>
            <person name="Zhang T."/>
        </authorList>
    </citation>
    <scope>NUCLEOTIDE SEQUENCE</scope>
    <source>
        <strain evidence="2">HKST-UBA11</strain>
    </source>
</reference>
<evidence type="ECO:0000313" key="2">
    <source>
        <dbReference type="EMBL" id="MCA9385124.1"/>
    </source>
</evidence>
<protein>
    <submittedName>
        <fullName evidence="2">Uncharacterized protein</fullName>
    </submittedName>
</protein>
<name>A0A955L7T5_9BACT</name>
<evidence type="ECO:0000313" key="3">
    <source>
        <dbReference type="Proteomes" id="UP000754563"/>
    </source>
</evidence>
<dbReference type="AlphaFoldDB" id="A0A955L7T5"/>
<organism evidence="2 3">
    <name type="scientific">Candidatus Dojkabacteria bacterium</name>
    <dbReference type="NCBI Taxonomy" id="2099670"/>
    <lineage>
        <taxon>Bacteria</taxon>
        <taxon>Candidatus Dojkabacteria</taxon>
    </lineage>
</organism>